<dbReference type="OrthoDB" id="6146582at2759"/>
<dbReference type="AlphaFoldDB" id="A0A9N9NLJ7"/>
<name>A0A9N9NLJ7_9GLOM</name>
<protein>
    <submittedName>
        <fullName evidence="1">1950_t:CDS:1</fullName>
    </submittedName>
</protein>
<sequence>LWKEWADEYKPTQTIDPTWYNTKITLSKLETIIKETPNTKATGPSKISNEMLKHLDLQAKAIILNLLNNYLILHD</sequence>
<proteinExistence type="predicted"/>
<reference evidence="1" key="1">
    <citation type="submission" date="2021-06" db="EMBL/GenBank/DDBJ databases">
        <authorList>
            <person name="Kallberg Y."/>
            <person name="Tangrot J."/>
            <person name="Rosling A."/>
        </authorList>
    </citation>
    <scope>NUCLEOTIDE SEQUENCE</scope>
    <source>
        <strain evidence="1">FL130A</strain>
    </source>
</reference>
<dbReference type="EMBL" id="CAJVPS010035836">
    <property type="protein sequence ID" value="CAG8742098.1"/>
    <property type="molecule type" value="Genomic_DNA"/>
</dbReference>
<feature type="non-terminal residue" evidence="1">
    <location>
        <position position="75"/>
    </location>
</feature>
<organism evidence="1 2">
    <name type="scientific">Ambispora leptoticha</name>
    <dbReference type="NCBI Taxonomy" id="144679"/>
    <lineage>
        <taxon>Eukaryota</taxon>
        <taxon>Fungi</taxon>
        <taxon>Fungi incertae sedis</taxon>
        <taxon>Mucoromycota</taxon>
        <taxon>Glomeromycotina</taxon>
        <taxon>Glomeromycetes</taxon>
        <taxon>Archaeosporales</taxon>
        <taxon>Ambisporaceae</taxon>
        <taxon>Ambispora</taxon>
    </lineage>
</organism>
<accession>A0A9N9NLJ7</accession>
<gene>
    <name evidence="1" type="ORF">ALEPTO_LOCUS12987</name>
</gene>
<dbReference type="Proteomes" id="UP000789508">
    <property type="component" value="Unassembled WGS sequence"/>
</dbReference>
<comment type="caution">
    <text evidence="1">The sequence shown here is derived from an EMBL/GenBank/DDBJ whole genome shotgun (WGS) entry which is preliminary data.</text>
</comment>
<evidence type="ECO:0000313" key="1">
    <source>
        <dbReference type="EMBL" id="CAG8742098.1"/>
    </source>
</evidence>
<feature type="non-terminal residue" evidence="1">
    <location>
        <position position="1"/>
    </location>
</feature>
<keyword evidence="2" id="KW-1185">Reference proteome</keyword>
<evidence type="ECO:0000313" key="2">
    <source>
        <dbReference type="Proteomes" id="UP000789508"/>
    </source>
</evidence>